<dbReference type="Pfam" id="PF02607">
    <property type="entry name" value="B12-binding_2"/>
    <property type="match status" value="1"/>
</dbReference>
<evidence type="ECO:0000313" key="2">
    <source>
        <dbReference type="EMBL" id="WYK18481.1"/>
    </source>
</evidence>
<dbReference type="PROSITE" id="PS51332">
    <property type="entry name" value="B12_BINDING"/>
    <property type="match status" value="1"/>
</dbReference>
<dbReference type="Gene3D" id="3.40.50.280">
    <property type="entry name" value="Cobalamin-binding domain"/>
    <property type="match status" value="1"/>
</dbReference>
<dbReference type="InterPro" id="IPR003759">
    <property type="entry name" value="Cbl-bd_cap"/>
</dbReference>
<dbReference type="InterPro" id="IPR006158">
    <property type="entry name" value="Cobalamin-bd"/>
</dbReference>
<proteinExistence type="predicted"/>
<reference evidence="2 3" key="1">
    <citation type="submission" date="2024-02" db="EMBL/GenBank/DDBJ databases">
        <title>Roseovarius strain W115 nov., isolated from a marine algae.</title>
        <authorList>
            <person name="Lee M.W."/>
            <person name="Lee J.K."/>
            <person name="Kim J.M."/>
            <person name="Choi D.G."/>
            <person name="Baek J.H."/>
            <person name="Bayburt H."/>
            <person name="Jung J.J."/>
            <person name="Han D.M."/>
            <person name="Jeon C.O."/>
        </authorList>
    </citation>
    <scope>NUCLEOTIDE SEQUENCE [LARGE SCALE GENOMIC DNA]</scope>
    <source>
        <strain evidence="2 3">W115</strain>
    </source>
</reference>
<dbReference type="InterPro" id="IPR036594">
    <property type="entry name" value="Meth_synthase_dom"/>
</dbReference>
<dbReference type="RefSeq" id="WP_317055168.1">
    <property type="nucleotide sequence ID" value="NZ_CP146606.1"/>
</dbReference>
<keyword evidence="3" id="KW-1185">Reference proteome</keyword>
<dbReference type="CDD" id="cd02065">
    <property type="entry name" value="B12-binding_like"/>
    <property type="match status" value="1"/>
</dbReference>
<feature type="domain" description="B12-binding" evidence="1">
    <location>
        <begin position="149"/>
        <end position="275"/>
    </location>
</feature>
<protein>
    <submittedName>
        <fullName evidence="2">Cobalamin-dependent protein</fullName>
    </submittedName>
</protein>
<organism evidence="2 3">
    <name type="scientific">Roseovarius rhodophyticola</name>
    <dbReference type="NCBI Taxonomy" id="3080827"/>
    <lineage>
        <taxon>Bacteria</taxon>
        <taxon>Pseudomonadati</taxon>
        <taxon>Pseudomonadota</taxon>
        <taxon>Alphaproteobacteria</taxon>
        <taxon>Rhodobacterales</taxon>
        <taxon>Roseobacteraceae</taxon>
        <taxon>Roseovarius</taxon>
    </lineage>
</organism>
<sequence length="288" mass="32032">MSFGTQSSQLFDFGTYVKRQFNLLRRAKKLPEQKLESLAREAIKQLAARDEKLGLEDPGPSEEELVHLCEALMSDDETAAAMLILELNAKHVSPEVIYLKYLAAAARTLGDWWEEDRVGFWQVTVATGRLLAIMRSMRHLFEPVQSRGQKAAIFAAVPGEQHVLGVHMAADVFRKDNWDIAMLTGLTHDELVAEIEQNPTDVIGLSMTSAQSLDALAKLVVAIHICLPNTPIVVCGRHIKDIRSKLAWMEFDGIAEDVEEAKTVMTELVDDRSRSAAARKASNVIRIA</sequence>
<dbReference type="Gene3D" id="1.10.1240.10">
    <property type="entry name" value="Methionine synthase domain"/>
    <property type="match status" value="1"/>
</dbReference>
<evidence type="ECO:0000259" key="1">
    <source>
        <dbReference type="PROSITE" id="PS51332"/>
    </source>
</evidence>
<accession>A0ABZ2TFK9</accession>
<evidence type="ECO:0000313" key="3">
    <source>
        <dbReference type="Proteomes" id="UP001281305"/>
    </source>
</evidence>
<dbReference type="Proteomes" id="UP001281305">
    <property type="component" value="Chromosome"/>
</dbReference>
<dbReference type="InterPro" id="IPR036724">
    <property type="entry name" value="Cobalamin-bd_sf"/>
</dbReference>
<name>A0ABZ2TFK9_9RHOB</name>
<dbReference type="SUPFAM" id="SSF52242">
    <property type="entry name" value="Cobalamin (vitamin B12)-binding domain"/>
    <property type="match status" value="1"/>
</dbReference>
<dbReference type="Pfam" id="PF02310">
    <property type="entry name" value="B12-binding"/>
    <property type="match status" value="1"/>
</dbReference>
<dbReference type="EMBL" id="CP146606">
    <property type="protein sequence ID" value="WYK18481.1"/>
    <property type="molecule type" value="Genomic_DNA"/>
</dbReference>
<gene>
    <name evidence="2" type="ORF">RZS32_000935</name>
</gene>